<comment type="similarity">
    <text evidence="1 2">Belongs to the dTDP-4-dehydrorhamnose reductase family.</text>
</comment>
<evidence type="ECO:0000256" key="1">
    <source>
        <dbReference type="ARBA" id="ARBA00010944"/>
    </source>
</evidence>
<dbReference type="SUPFAM" id="SSF51735">
    <property type="entry name" value="NAD(P)-binding Rossmann-fold domains"/>
    <property type="match status" value="1"/>
</dbReference>
<name>A0ABV0I343_9LACO</name>
<dbReference type="InterPro" id="IPR036291">
    <property type="entry name" value="NAD(P)-bd_dom_sf"/>
</dbReference>
<dbReference type="Proteomes" id="UP001456307">
    <property type="component" value="Unassembled WGS sequence"/>
</dbReference>
<accession>A0ABV0I343</accession>
<dbReference type="InterPro" id="IPR005913">
    <property type="entry name" value="dTDP_dehydrorham_reduct"/>
</dbReference>
<gene>
    <name evidence="4" type="primary">rfbD</name>
    <name evidence="4" type="ORF">AAVZ08_00475</name>
</gene>
<keyword evidence="2" id="KW-0521">NADP</keyword>
<dbReference type="PANTHER" id="PTHR10491">
    <property type="entry name" value="DTDP-4-DEHYDRORHAMNOSE REDUCTASE"/>
    <property type="match status" value="1"/>
</dbReference>
<dbReference type="GO" id="GO:0008831">
    <property type="term" value="F:dTDP-4-dehydrorhamnose reductase activity"/>
    <property type="evidence" value="ECO:0007669"/>
    <property type="project" value="UniProtKB-EC"/>
</dbReference>
<keyword evidence="2 4" id="KW-0560">Oxidoreductase</keyword>
<dbReference type="CDD" id="cd05254">
    <property type="entry name" value="dTDP_HR_like_SDR_e"/>
    <property type="match status" value="1"/>
</dbReference>
<evidence type="ECO:0000313" key="4">
    <source>
        <dbReference type="EMBL" id="MEO5285125.1"/>
    </source>
</evidence>
<keyword evidence="5" id="KW-1185">Reference proteome</keyword>
<evidence type="ECO:0000256" key="2">
    <source>
        <dbReference type="RuleBase" id="RU364082"/>
    </source>
</evidence>
<comment type="caution">
    <text evidence="4">The sequence shown here is derived from an EMBL/GenBank/DDBJ whole genome shotgun (WGS) entry which is preliminary data.</text>
</comment>
<protein>
    <recommendedName>
        <fullName evidence="2">dTDP-4-dehydrorhamnose reductase</fullName>
        <ecNumber evidence="2">1.1.1.133</ecNumber>
    </recommendedName>
</protein>
<comment type="function">
    <text evidence="2">Catalyzes the reduction of dTDP-6-deoxy-L-lyxo-4-hexulose to yield dTDP-L-rhamnose.</text>
</comment>
<dbReference type="NCBIfam" id="TIGR01214">
    <property type="entry name" value="rmlD"/>
    <property type="match status" value="1"/>
</dbReference>
<proteinExistence type="inferred from homology"/>
<comment type="pathway">
    <text evidence="2">Carbohydrate biosynthesis; dTDP-L-rhamnose biosynthesis.</text>
</comment>
<dbReference type="Gene3D" id="3.40.50.720">
    <property type="entry name" value="NAD(P)-binding Rossmann-like Domain"/>
    <property type="match status" value="1"/>
</dbReference>
<organism evidence="4 5">
    <name type="scientific">Limosilactobacillus allomucosae</name>
    <dbReference type="NCBI Taxonomy" id="3142938"/>
    <lineage>
        <taxon>Bacteria</taxon>
        <taxon>Bacillati</taxon>
        <taxon>Bacillota</taxon>
        <taxon>Bacilli</taxon>
        <taxon>Lactobacillales</taxon>
        <taxon>Lactobacillaceae</taxon>
        <taxon>Limosilactobacillus</taxon>
    </lineage>
</organism>
<evidence type="ECO:0000313" key="5">
    <source>
        <dbReference type="Proteomes" id="UP001456307"/>
    </source>
</evidence>
<dbReference type="PANTHER" id="PTHR10491:SF4">
    <property type="entry name" value="METHIONINE ADENOSYLTRANSFERASE 2 SUBUNIT BETA"/>
    <property type="match status" value="1"/>
</dbReference>
<dbReference type="Gene3D" id="3.90.25.10">
    <property type="entry name" value="UDP-galactose 4-epimerase, domain 1"/>
    <property type="match status" value="1"/>
</dbReference>
<sequence>MSKILIAGANGQLGTELRHLLDERGIDYDARDAKDMDITDRQAVEEQVTALKPAVIYHCAAYTAVDKAEDEGKEINWWVNEDGTRNLAEVAAKVGAKLVYLSTDYVFDGTKTGEYEVDDPTNPKNEYGKAKLAGEKAIQAAMTDYYIIRTSWVFGEYGKNFVYTMLRLAKDHDRLTVVDDQVGRPTWTRTLAEFMTYLVDHHCEYGVYQLSNEGSCSWYEFACEILKDKNVEVAPVTSEEYPQKAYRPRHSIMSLEKAEATGFIIPTWQTALQEFISLIQNSYEA</sequence>
<evidence type="ECO:0000259" key="3">
    <source>
        <dbReference type="Pfam" id="PF04321"/>
    </source>
</evidence>
<dbReference type="EMBL" id="JBCNVT010000001">
    <property type="protein sequence ID" value="MEO5285125.1"/>
    <property type="molecule type" value="Genomic_DNA"/>
</dbReference>
<dbReference type="EC" id="1.1.1.133" evidence="2"/>
<dbReference type="InterPro" id="IPR029903">
    <property type="entry name" value="RmlD-like-bd"/>
</dbReference>
<reference evidence="4 5" key="1">
    <citation type="submission" date="2024-04" db="EMBL/GenBank/DDBJ databases">
        <title>Limosilactobacillus allomucosae sp. nov., a novel species isolated from wild boar faecal samples as potential probiotics for domestic pigs.</title>
        <authorList>
            <person name="Chen B."/>
        </authorList>
    </citation>
    <scope>NUCLEOTIDE SEQUENCE [LARGE SCALE GENOMIC DNA]</scope>
    <source>
        <strain evidence="4 5">WILCCON 0055</strain>
    </source>
</reference>
<dbReference type="Pfam" id="PF04321">
    <property type="entry name" value="RmlD_sub_bind"/>
    <property type="match status" value="1"/>
</dbReference>
<feature type="domain" description="RmlD-like substrate binding" evidence="3">
    <location>
        <begin position="3"/>
        <end position="277"/>
    </location>
</feature>
<dbReference type="RefSeq" id="WP_347985202.1">
    <property type="nucleotide sequence ID" value="NZ_JBCNVT010000001.1"/>
</dbReference>